<reference evidence="5 9" key="4">
    <citation type="submission" date="2018-08" db="EMBL/GenBank/DDBJ databases">
        <title>Comparative analysis of Prevotella intermedia strains.</title>
        <authorList>
            <person name="Moon J.-H."/>
            <person name="Lee J.-H."/>
        </authorList>
    </citation>
    <scope>NUCLEOTIDE SEQUENCE [LARGE SCALE GENOMIC DNA]</scope>
    <source>
        <strain evidence="5 9">ATCC 15033</strain>
    </source>
</reference>
<dbReference type="AlphaFoldDB" id="A0A0S3UHN8"/>
<evidence type="ECO:0000313" key="9">
    <source>
        <dbReference type="Proteomes" id="UP000283868"/>
    </source>
</evidence>
<dbReference type="Pfam" id="PF07332">
    <property type="entry name" value="Phage_holin_3_6"/>
    <property type="match status" value="1"/>
</dbReference>
<organism evidence="3 6">
    <name type="scientific">Prevotella intermedia</name>
    <dbReference type="NCBI Taxonomy" id="28131"/>
    <lineage>
        <taxon>Bacteria</taxon>
        <taxon>Pseudomonadati</taxon>
        <taxon>Bacteroidota</taxon>
        <taxon>Bacteroidia</taxon>
        <taxon>Bacteroidales</taxon>
        <taxon>Prevotellaceae</taxon>
        <taxon>Prevotella</taxon>
    </lineage>
</organism>
<dbReference type="EMBL" id="CP024696">
    <property type="protein sequence ID" value="ATV51736.1"/>
    <property type="molecule type" value="Genomic_DNA"/>
</dbReference>
<evidence type="ECO:0000256" key="1">
    <source>
        <dbReference type="SAM" id="Phobius"/>
    </source>
</evidence>
<dbReference type="EMBL" id="QXEN01000023">
    <property type="protein sequence ID" value="RRF86537.1"/>
    <property type="molecule type" value="Genomic_DNA"/>
</dbReference>
<dbReference type="InterPro" id="IPR009937">
    <property type="entry name" value="Phage_holin_3_6"/>
</dbReference>
<keyword evidence="1" id="KW-1133">Transmembrane helix</keyword>
<feature type="transmembrane region" description="Helical" evidence="1">
    <location>
        <begin position="40"/>
        <end position="66"/>
    </location>
</feature>
<evidence type="ECO:0000313" key="6">
    <source>
        <dbReference type="Proteomes" id="UP000217431"/>
    </source>
</evidence>
<dbReference type="Proteomes" id="UP000229323">
    <property type="component" value="Chromosome"/>
</dbReference>
<evidence type="ECO:0000313" key="2">
    <source>
        <dbReference type="EMBL" id="ATV51736.1"/>
    </source>
</evidence>
<evidence type="ECO:0000313" key="5">
    <source>
        <dbReference type="EMBL" id="RRF86537.1"/>
    </source>
</evidence>
<dbReference type="Proteomes" id="UP000283868">
    <property type="component" value="Unassembled WGS sequence"/>
</dbReference>
<dbReference type="Proteomes" id="UP000229884">
    <property type="component" value="Unassembled WGS sequence"/>
</dbReference>
<dbReference type="RefSeq" id="WP_045167721.1">
    <property type="nucleotide sequence ID" value="NZ_AP014597.1"/>
</dbReference>
<dbReference type="STRING" id="28131.BWX40_06020"/>
<keyword evidence="1" id="KW-0812">Transmembrane</keyword>
<reference evidence="4 8" key="3">
    <citation type="submission" date="2017-11" db="EMBL/GenBank/DDBJ databases">
        <title>Genome sequencing of Prevotella intermedia KCOM 2832.</title>
        <authorList>
            <person name="Kook J.-K."/>
            <person name="Park S.-N."/>
            <person name="Lim Y.K."/>
        </authorList>
    </citation>
    <scope>NUCLEOTIDE SEQUENCE [LARGE SCALE GENOMIC DNA]</scope>
    <source>
        <strain evidence="4 8">KCOM 2832</strain>
    </source>
</reference>
<gene>
    <name evidence="2" type="ORF">CTM50_00760</name>
    <name evidence="4" type="ORF">CTM58_03190</name>
    <name evidence="5" type="ORF">D2S45_10670</name>
    <name evidence="3" type="ORF">PIOMA14_I_0528</name>
</gene>
<evidence type="ECO:0000313" key="7">
    <source>
        <dbReference type="Proteomes" id="UP000229323"/>
    </source>
</evidence>
<proteinExistence type="predicted"/>
<evidence type="ECO:0000313" key="8">
    <source>
        <dbReference type="Proteomes" id="UP000229884"/>
    </source>
</evidence>
<reference evidence="3 6" key="1">
    <citation type="journal article" date="2016" name="DNA Res.">
        <title>The complete genome sequencing of Prevotella intermedia strain OMA14 and a subsequent fine-scale, intra-species genomic comparison reveal an unusual amplification of conjugative and mobile transposons and identify a novel Prevotella-lineage-specific repeat.</title>
        <authorList>
            <person name="Naito M."/>
            <person name="Ogura Y."/>
            <person name="Itoh T."/>
            <person name="Shoji M."/>
            <person name="Okamoto M."/>
            <person name="Hayashi T."/>
            <person name="Nakayama K."/>
        </authorList>
    </citation>
    <scope>NUCLEOTIDE SEQUENCE [LARGE SCALE GENOMIC DNA]</scope>
    <source>
        <strain evidence="3 6">OMA14</strain>
    </source>
</reference>
<name>A0A0S3UHN8_PREIN</name>
<evidence type="ECO:0000313" key="4">
    <source>
        <dbReference type="EMBL" id="PJI27182.1"/>
    </source>
</evidence>
<keyword evidence="1" id="KW-0472">Membrane</keyword>
<dbReference type="EMBL" id="PENG01000001">
    <property type="protein sequence ID" value="PJI27182.1"/>
    <property type="molecule type" value="Genomic_DNA"/>
</dbReference>
<reference evidence="2 7" key="2">
    <citation type="submission" date="2017-11" db="EMBL/GenBank/DDBJ databases">
        <title>Genome sequencing of Prevotella intermedia KCOM 2033.</title>
        <authorList>
            <person name="Kook J.-K."/>
            <person name="Park S.-N."/>
            <person name="Lim Y.K."/>
        </authorList>
    </citation>
    <scope>NUCLEOTIDE SEQUENCE [LARGE SCALE GENOMIC DNA]</scope>
    <source>
        <strain evidence="2 7">KCOM 2033</strain>
    </source>
</reference>
<dbReference type="Proteomes" id="UP000217431">
    <property type="component" value="Chromosome I"/>
</dbReference>
<accession>A0A0S3UHN8</accession>
<keyword evidence="9" id="KW-1185">Reference proteome</keyword>
<protein>
    <submittedName>
        <fullName evidence="5">Phage holin family protein</fullName>
    </submittedName>
</protein>
<feature type="transmembrane region" description="Helical" evidence="1">
    <location>
        <begin position="72"/>
        <end position="97"/>
    </location>
</feature>
<evidence type="ECO:0000313" key="3">
    <source>
        <dbReference type="EMBL" id="BAU17036.1"/>
    </source>
</evidence>
<dbReference type="EMBL" id="AP014597">
    <property type="protein sequence ID" value="BAU17036.1"/>
    <property type="molecule type" value="Genomic_DNA"/>
</dbReference>
<sequence length="117" mass="13093">MFSNDNNVETLAQLIERLKRYIGLQTEYVKLDVIEKVVRLFTAIAILTAIVGLLSLTAIYFSFAAAYALQPLVGSLACAFLIVGGVYLLLLILIVLFRHQLIQRPLVKFLAHLLMSK</sequence>